<dbReference type="EMBL" id="CP015163">
    <property type="protein sequence ID" value="AXB46940.1"/>
    <property type="molecule type" value="Genomic_DNA"/>
</dbReference>
<dbReference type="Gene3D" id="1.20.1250.20">
    <property type="entry name" value="MFS general substrate transporter like domains"/>
    <property type="match status" value="2"/>
</dbReference>
<evidence type="ECO:0000256" key="1">
    <source>
        <dbReference type="ARBA" id="ARBA00004651"/>
    </source>
</evidence>
<feature type="transmembrane region" description="Helical" evidence="6">
    <location>
        <begin position="358"/>
        <end position="378"/>
    </location>
</feature>
<dbReference type="PANTHER" id="PTHR43124">
    <property type="entry name" value="PURINE EFFLUX PUMP PBUE"/>
    <property type="match status" value="1"/>
</dbReference>
<keyword evidence="5 6" id="KW-0472">Membrane</keyword>
<dbReference type="GO" id="GO:0005886">
    <property type="term" value="C:plasma membrane"/>
    <property type="evidence" value="ECO:0007669"/>
    <property type="project" value="UniProtKB-SubCell"/>
</dbReference>
<dbReference type="KEGG" id="aab:A4R43_34570"/>
<dbReference type="SUPFAM" id="SSF103473">
    <property type="entry name" value="MFS general substrate transporter"/>
    <property type="match status" value="1"/>
</dbReference>
<dbReference type="PANTHER" id="PTHR43124:SF10">
    <property type="entry name" value="PURINE EFFLUX PUMP PBUE"/>
    <property type="match status" value="1"/>
</dbReference>
<feature type="transmembrane region" description="Helical" evidence="6">
    <location>
        <begin position="161"/>
        <end position="181"/>
    </location>
</feature>
<dbReference type="InterPro" id="IPR020846">
    <property type="entry name" value="MFS_dom"/>
</dbReference>
<feature type="transmembrane region" description="Helical" evidence="6">
    <location>
        <begin position="98"/>
        <end position="119"/>
    </location>
</feature>
<dbReference type="Proteomes" id="UP000250434">
    <property type="component" value="Chromosome"/>
</dbReference>
<keyword evidence="9" id="KW-1185">Reference proteome</keyword>
<keyword evidence="4 6" id="KW-1133">Transmembrane helix</keyword>
<accession>A0A344LFW6</accession>
<proteinExistence type="predicted"/>
<feature type="transmembrane region" description="Helical" evidence="6">
    <location>
        <begin position="42"/>
        <end position="61"/>
    </location>
</feature>
<reference evidence="8 9" key="1">
    <citation type="submission" date="2016-04" db="EMBL/GenBank/DDBJ databases">
        <title>Complete genome sequence and analysis of deep-sea sediment isolate, Amycolatopsis sp. WP1.</title>
        <authorList>
            <person name="Wang H."/>
            <person name="Chen S."/>
            <person name="Wu Q."/>
        </authorList>
    </citation>
    <scope>NUCLEOTIDE SEQUENCE [LARGE SCALE GENOMIC DNA]</scope>
    <source>
        <strain evidence="8 9">WP1</strain>
    </source>
</reference>
<keyword evidence="2" id="KW-1003">Cell membrane</keyword>
<feature type="transmembrane region" description="Helical" evidence="6">
    <location>
        <begin position="324"/>
        <end position="346"/>
    </location>
</feature>
<feature type="transmembrane region" description="Helical" evidence="6">
    <location>
        <begin position="131"/>
        <end position="149"/>
    </location>
</feature>
<dbReference type="Pfam" id="PF07690">
    <property type="entry name" value="MFS_1"/>
    <property type="match status" value="1"/>
</dbReference>
<keyword evidence="3 6" id="KW-0812">Transmembrane</keyword>
<dbReference type="GO" id="GO:0022857">
    <property type="term" value="F:transmembrane transporter activity"/>
    <property type="evidence" value="ECO:0007669"/>
    <property type="project" value="InterPro"/>
</dbReference>
<evidence type="ECO:0000313" key="9">
    <source>
        <dbReference type="Proteomes" id="UP000250434"/>
    </source>
</evidence>
<dbReference type="InterPro" id="IPR050189">
    <property type="entry name" value="MFS_Efflux_Transporters"/>
</dbReference>
<dbReference type="PROSITE" id="PS50850">
    <property type="entry name" value="MFS"/>
    <property type="match status" value="1"/>
</dbReference>
<feature type="transmembrane region" description="Helical" evidence="6">
    <location>
        <begin position="73"/>
        <end position="92"/>
    </location>
</feature>
<evidence type="ECO:0000256" key="6">
    <source>
        <dbReference type="SAM" id="Phobius"/>
    </source>
</evidence>
<feature type="transmembrane region" description="Helical" evidence="6">
    <location>
        <begin position="237"/>
        <end position="259"/>
    </location>
</feature>
<evidence type="ECO:0000259" key="7">
    <source>
        <dbReference type="PROSITE" id="PS50850"/>
    </source>
</evidence>
<feature type="transmembrane region" description="Helical" evidence="6">
    <location>
        <begin position="9"/>
        <end position="36"/>
    </location>
</feature>
<protein>
    <submittedName>
        <fullName evidence="8">MFS transporter</fullName>
    </submittedName>
</protein>
<dbReference type="OrthoDB" id="9814237at2"/>
<dbReference type="InterPro" id="IPR011701">
    <property type="entry name" value="MFS"/>
</dbReference>
<evidence type="ECO:0000256" key="2">
    <source>
        <dbReference type="ARBA" id="ARBA00022475"/>
    </source>
</evidence>
<evidence type="ECO:0000256" key="4">
    <source>
        <dbReference type="ARBA" id="ARBA00022989"/>
    </source>
</evidence>
<feature type="transmembrane region" description="Helical" evidence="6">
    <location>
        <begin position="271"/>
        <end position="304"/>
    </location>
</feature>
<feature type="transmembrane region" description="Helical" evidence="6">
    <location>
        <begin position="202"/>
        <end position="225"/>
    </location>
</feature>
<gene>
    <name evidence="8" type="ORF">A4R43_34570</name>
</gene>
<dbReference type="CDD" id="cd17324">
    <property type="entry name" value="MFS_NepI_like"/>
    <property type="match status" value="1"/>
</dbReference>
<name>A0A344LFW6_9PSEU</name>
<feature type="domain" description="Major facilitator superfamily (MFS) profile" evidence="7">
    <location>
        <begin position="7"/>
        <end position="381"/>
    </location>
</feature>
<organism evidence="8 9">
    <name type="scientific">Amycolatopsis albispora</name>
    <dbReference type="NCBI Taxonomy" id="1804986"/>
    <lineage>
        <taxon>Bacteria</taxon>
        <taxon>Bacillati</taxon>
        <taxon>Actinomycetota</taxon>
        <taxon>Actinomycetes</taxon>
        <taxon>Pseudonocardiales</taxon>
        <taxon>Pseudonocardiaceae</taxon>
        <taxon>Amycolatopsis</taxon>
    </lineage>
</organism>
<sequence>MPDSSRRTYVLALGAFSVGTSAYVVAGLLPALVSALHVSTAAAAQLVTAFAIAYAIGAPLLSAVTSQWERRKLLVVALGVTAAGNFLAALVTDYPLLFAARVITAIGAAVYTPVASAVAAELSPPERRGRAVAMVFGGLTVATILGVPLGSLMSQHGGYRLVFALVGVVALAGAVAVRLMLPSVAPQPPVPFLARFTVAKDPRVLALLAATALGCLGAFTVYTFITPLLAETAGVQGTLVSVLLFAYGAGGVLGNSVGGRITDRWGSRRPLIGVMSAMALTLAVMPFTATSVVGAAVTLFVWGLSTWSVNPPIQHRLIEVAGPSSGLALSLNASAIYLGVGLASVAGGVVTRYGGPTLLPTVAAVLTVGAGSIAMLAWRRRAAVAPPVPAAVG</sequence>
<evidence type="ECO:0000256" key="3">
    <source>
        <dbReference type="ARBA" id="ARBA00022692"/>
    </source>
</evidence>
<evidence type="ECO:0000256" key="5">
    <source>
        <dbReference type="ARBA" id="ARBA00023136"/>
    </source>
</evidence>
<comment type="subcellular location">
    <subcellularLocation>
        <location evidence="1">Cell membrane</location>
        <topology evidence="1">Multi-pass membrane protein</topology>
    </subcellularLocation>
</comment>
<evidence type="ECO:0000313" key="8">
    <source>
        <dbReference type="EMBL" id="AXB46940.1"/>
    </source>
</evidence>
<dbReference type="InterPro" id="IPR036259">
    <property type="entry name" value="MFS_trans_sf"/>
</dbReference>
<dbReference type="AlphaFoldDB" id="A0A344LFW6"/>